<keyword evidence="3" id="KW-1185">Reference proteome</keyword>
<accession>A0ABQ9ELB9</accession>
<sequence>MEGFAVYTLLLTFICTLFNQALNMEYFSNKPAPTPGPQLPQPGSNKIITKEKEERANLDKIPFMYSINKRLTTLSHSRVYDSPTSLQGPEFHSLLLTSSTPVTELGEK</sequence>
<evidence type="ECO:0000256" key="1">
    <source>
        <dbReference type="SAM" id="SignalP"/>
    </source>
</evidence>
<dbReference type="Proteomes" id="UP001217089">
    <property type="component" value="Unassembled WGS sequence"/>
</dbReference>
<reference evidence="2 3" key="1">
    <citation type="submission" date="2022-12" db="EMBL/GenBank/DDBJ databases">
        <title>Chromosome-level genome of Tegillarca granosa.</title>
        <authorList>
            <person name="Kim J."/>
        </authorList>
    </citation>
    <scope>NUCLEOTIDE SEQUENCE [LARGE SCALE GENOMIC DNA]</scope>
    <source>
        <strain evidence="2">Teg-2019</strain>
        <tissue evidence="2">Adductor muscle</tissue>
    </source>
</reference>
<evidence type="ECO:0000313" key="3">
    <source>
        <dbReference type="Proteomes" id="UP001217089"/>
    </source>
</evidence>
<comment type="caution">
    <text evidence="2">The sequence shown here is derived from an EMBL/GenBank/DDBJ whole genome shotgun (WGS) entry which is preliminary data.</text>
</comment>
<organism evidence="2 3">
    <name type="scientific">Tegillarca granosa</name>
    <name type="common">Malaysian cockle</name>
    <name type="synonym">Anadara granosa</name>
    <dbReference type="NCBI Taxonomy" id="220873"/>
    <lineage>
        <taxon>Eukaryota</taxon>
        <taxon>Metazoa</taxon>
        <taxon>Spiralia</taxon>
        <taxon>Lophotrochozoa</taxon>
        <taxon>Mollusca</taxon>
        <taxon>Bivalvia</taxon>
        <taxon>Autobranchia</taxon>
        <taxon>Pteriomorphia</taxon>
        <taxon>Arcoida</taxon>
        <taxon>Arcoidea</taxon>
        <taxon>Arcidae</taxon>
        <taxon>Tegillarca</taxon>
    </lineage>
</organism>
<protein>
    <submittedName>
        <fullName evidence="2">Uncharacterized protein</fullName>
    </submittedName>
</protein>
<proteinExistence type="predicted"/>
<feature type="signal peptide" evidence="1">
    <location>
        <begin position="1"/>
        <end position="21"/>
    </location>
</feature>
<feature type="chain" id="PRO_5046930645" evidence="1">
    <location>
        <begin position="22"/>
        <end position="108"/>
    </location>
</feature>
<keyword evidence="1" id="KW-0732">Signal</keyword>
<gene>
    <name evidence="2" type="ORF">KUTeg_018280</name>
</gene>
<evidence type="ECO:0000313" key="2">
    <source>
        <dbReference type="EMBL" id="KAJ8304697.1"/>
    </source>
</evidence>
<name>A0ABQ9ELB9_TEGGR</name>
<dbReference type="EMBL" id="JARBDR010000903">
    <property type="protein sequence ID" value="KAJ8304697.1"/>
    <property type="molecule type" value="Genomic_DNA"/>
</dbReference>